<keyword evidence="14" id="KW-1185">Reference proteome</keyword>
<dbReference type="PROSITE" id="PS50011">
    <property type="entry name" value="PROTEIN_KINASE_DOM"/>
    <property type="match status" value="1"/>
</dbReference>
<reference evidence="13 14" key="1">
    <citation type="journal article" date="2012" name="Genome Biol.">
        <title>Genome and low-iron response of an oceanic diatom adapted to chronic iron limitation.</title>
        <authorList>
            <person name="Lommer M."/>
            <person name="Specht M."/>
            <person name="Roy A.S."/>
            <person name="Kraemer L."/>
            <person name="Andreson R."/>
            <person name="Gutowska M.A."/>
            <person name="Wolf J."/>
            <person name="Bergner S.V."/>
            <person name="Schilhabel M.B."/>
            <person name="Klostermeier U.C."/>
            <person name="Beiko R.G."/>
            <person name="Rosenstiel P."/>
            <person name="Hippler M."/>
            <person name="Laroche J."/>
        </authorList>
    </citation>
    <scope>NUCLEOTIDE SEQUENCE [LARGE SCALE GENOMIC DNA]</scope>
    <source>
        <strain evidence="13 14">CCMP1005</strain>
    </source>
</reference>
<sequence length="490" mass="54656">ENHYRAASREGGAPARRTPAGGRSRISITHQFGVRQEMMSGGLMSCVPAPTRLGNGVSIVACEELDLDDLAALPPPEQPHVVVERRSSFKDCSSSFLPRLSSLDENAPGMDASGPSLTSVKELEASLGRVTVPIKRSTAATDSGKLSESLGKSKTPVLVQNEDIDKAYHVYYTSELGRGKNSIVREAIERSTGKHFAVKTVKKCHMAEAGHVRREINLLSDLDYRSIIDLHAAYEDKNYVHMVMEFAKGGELHEYVMDMAKTKKKGKVGRNGIDERVAAAIVRKVVDAVAYLHEHNIVHRDMKLENIVFLSKRKPSFKDGSTFDTDIRLIDFGLSKRYDTHRSFGSLNKLNSFVGTTPYMAPELVTIKGGVAEEDRETPGYTHYSDLWSLGILAYALLSARPPFYGKDDAELFDRIRNCDEFGVRFPQSDWDGVSDEAKDFIRKLLVKDERKRPSALELRSHPWIKDALKNDRVTQKVGFLKKIFGGKKK</sequence>
<evidence type="ECO:0000256" key="3">
    <source>
        <dbReference type="ARBA" id="ARBA00022741"/>
    </source>
</evidence>
<feature type="cross-link" description="Glycyl lysine isopeptide (Lys-Gly) (interchain with G-Cter in SUMO2)" evidence="8">
    <location>
        <position position="303"/>
    </location>
</feature>
<dbReference type="InterPro" id="IPR008271">
    <property type="entry name" value="Ser/Thr_kinase_AS"/>
</dbReference>
<name>K0TLD0_THAOC</name>
<evidence type="ECO:0000256" key="5">
    <source>
        <dbReference type="ARBA" id="ARBA00022840"/>
    </source>
</evidence>
<comment type="caution">
    <text evidence="13">The sequence shown here is derived from an EMBL/GenBank/DDBJ whole genome shotgun (WGS) entry which is preliminary data.</text>
</comment>
<dbReference type="Proteomes" id="UP000266841">
    <property type="component" value="Unassembled WGS sequence"/>
</dbReference>
<evidence type="ECO:0000256" key="6">
    <source>
        <dbReference type="PIRSR" id="PIRSR630616-1"/>
    </source>
</evidence>
<feature type="binding site" evidence="7">
    <location>
        <position position="199"/>
    </location>
    <ligand>
        <name>ATP</name>
        <dbReference type="ChEBI" id="CHEBI:30616"/>
    </ligand>
</feature>
<dbReference type="PROSITE" id="PS00107">
    <property type="entry name" value="PROTEIN_KINASE_ATP"/>
    <property type="match status" value="1"/>
</dbReference>
<dbReference type="Pfam" id="PF00069">
    <property type="entry name" value="Pkinase"/>
    <property type="match status" value="1"/>
</dbReference>
<evidence type="ECO:0000259" key="12">
    <source>
        <dbReference type="PROSITE" id="PS50011"/>
    </source>
</evidence>
<comment type="similarity">
    <text evidence="10">Belongs to the protein kinase superfamily.</text>
</comment>
<keyword evidence="5 7" id="KW-0067">ATP-binding</keyword>
<gene>
    <name evidence="13" type="ORF">THAOC_06767</name>
</gene>
<evidence type="ECO:0000256" key="4">
    <source>
        <dbReference type="ARBA" id="ARBA00022777"/>
    </source>
</evidence>
<proteinExistence type="inferred from homology"/>
<feature type="binding site" evidence="7">
    <location>
        <begin position="305"/>
        <end position="306"/>
    </location>
    <ligand>
        <name>ATP</name>
        <dbReference type="ChEBI" id="CHEBI:30616"/>
    </ligand>
</feature>
<feature type="binding site" evidence="9">
    <location>
        <position position="203"/>
    </location>
    <ligand>
        <name>ATP</name>
        <dbReference type="ChEBI" id="CHEBI:30616"/>
    </ligand>
</feature>
<dbReference type="PANTHER" id="PTHR24350">
    <property type="entry name" value="SERINE/THREONINE-PROTEIN KINASE IAL-RELATED"/>
    <property type="match status" value="1"/>
</dbReference>
<dbReference type="OrthoDB" id="40902at2759"/>
<feature type="compositionally biased region" description="Low complexity" evidence="11">
    <location>
        <begin position="9"/>
        <end position="23"/>
    </location>
</feature>
<dbReference type="SMART" id="SM00220">
    <property type="entry name" value="S_TKc"/>
    <property type="match status" value="1"/>
</dbReference>
<accession>K0TLD0</accession>
<dbReference type="SUPFAM" id="SSF56112">
    <property type="entry name" value="Protein kinase-like (PK-like)"/>
    <property type="match status" value="1"/>
</dbReference>
<dbReference type="InterPro" id="IPR011009">
    <property type="entry name" value="Kinase-like_dom_sf"/>
</dbReference>
<evidence type="ECO:0000256" key="10">
    <source>
        <dbReference type="RuleBase" id="RU000304"/>
    </source>
</evidence>
<protein>
    <recommendedName>
        <fullName evidence="12">Protein kinase domain-containing protein</fullName>
    </recommendedName>
</protein>
<dbReference type="GO" id="GO:0005524">
    <property type="term" value="F:ATP binding"/>
    <property type="evidence" value="ECO:0007669"/>
    <property type="project" value="UniProtKB-UniRule"/>
</dbReference>
<keyword evidence="4" id="KW-0418">Kinase</keyword>
<evidence type="ECO:0000313" key="13">
    <source>
        <dbReference type="EMBL" id="EJK71762.1"/>
    </source>
</evidence>
<feature type="binding site" evidence="7">
    <location>
        <position position="331"/>
    </location>
    <ligand>
        <name>ATP</name>
        <dbReference type="ChEBI" id="CHEBI:30616"/>
    </ligand>
</feature>
<feature type="active site" description="Proton acceptor" evidence="6">
    <location>
        <position position="301"/>
    </location>
</feature>
<dbReference type="CDD" id="cd05117">
    <property type="entry name" value="STKc_CAMK"/>
    <property type="match status" value="1"/>
</dbReference>
<feature type="region of interest" description="Disordered" evidence="11">
    <location>
        <begin position="1"/>
        <end position="23"/>
    </location>
</feature>
<evidence type="ECO:0000256" key="1">
    <source>
        <dbReference type="ARBA" id="ARBA00022527"/>
    </source>
</evidence>
<feature type="domain" description="Protein kinase" evidence="12">
    <location>
        <begin position="170"/>
        <end position="465"/>
    </location>
</feature>
<dbReference type="InterPro" id="IPR000719">
    <property type="entry name" value="Prot_kinase_dom"/>
</dbReference>
<dbReference type="InterPro" id="IPR030616">
    <property type="entry name" value="Aur-like"/>
</dbReference>
<dbReference type="eggNOG" id="KOG0613">
    <property type="taxonomic scope" value="Eukaryota"/>
</dbReference>
<evidence type="ECO:0000256" key="11">
    <source>
        <dbReference type="SAM" id="MobiDB-lite"/>
    </source>
</evidence>
<evidence type="ECO:0000313" key="14">
    <source>
        <dbReference type="Proteomes" id="UP000266841"/>
    </source>
</evidence>
<evidence type="ECO:0000256" key="2">
    <source>
        <dbReference type="ARBA" id="ARBA00022679"/>
    </source>
</evidence>
<feature type="non-terminal residue" evidence="13">
    <location>
        <position position="1"/>
    </location>
</feature>
<dbReference type="Gene3D" id="1.10.510.10">
    <property type="entry name" value="Transferase(Phosphotransferase) domain 1"/>
    <property type="match status" value="1"/>
</dbReference>
<keyword evidence="1 10" id="KW-0723">Serine/threonine-protein kinase</keyword>
<dbReference type="EMBL" id="AGNL01006821">
    <property type="protein sequence ID" value="EJK71762.1"/>
    <property type="molecule type" value="Genomic_DNA"/>
</dbReference>
<keyword evidence="2" id="KW-0808">Transferase</keyword>
<organism evidence="13 14">
    <name type="scientific">Thalassiosira oceanica</name>
    <name type="common">Marine diatom</name>
    <dbReference type="NCBI Taxonomy" id="159749"/>
    <lineage>
        <taxon>Eukaryota</taxon>
        <taxon>Sar</taxon>
        <taxon>Stramenopiles</taxon>
        <taxon>Ochrophyta</taxon>
        <taxon>Bacillariophyta</taxon>
        <taxon>Coscinodiscophyceae</taxon>
        <taxon>Thalassiosirophycidae</taxon>
        <taxon>Thalassiosirales</taxon>
        <taxon>Thalassiosiraceae</taxon>
        <taxon>Thalassiosira</taxon>
    </lineage>
</organism>
<feature type="binding site" evidence="7">
    <location>
        <position position="180"/>
    </location>
    <ligand>
        <name>ATP</name>
        <dbReference type="ChEBI" id="CHEBI:30616"/>
    </ligand>
</feature>
<dbReference type="Gene3D" id="3.30.200.20">
    <property type="entry name" value="Phosphorylase Kinase, domain 1"/>
    <property type="match status" value="1"/>
</dbReference>
<dbReference type="InterPro" id="IPR017441">
    <property type="entry name" value="Protein_kinase_ATP_BS"/>
</dbReference>
<evidence type="ECO:0000256" key="7">
    <source>
        <dbReference type="PIRSR" id="PIRSR630616-2"/>
    </source>
</evidence>
<evidence type="ECO:0000256" key="8">
    <source>
        <dbReference type="PIRSR" id="PIRSR630616-3"/>
    </source>
</evidence>
<keyword evidence="3 7" id="KW-0547">Nucleotide-binding</keyword>
<feature type="binding site" evidence="7">
    <location>
        <begin position="245"/>
        <end position="247"/>
    </location>
    <ligand>
        <name>ATP</name>
        <dbReference type="ChEBI" id="CHEBI:30616"/>
    </ligand>
</feature>
<dbReference type="AlphaFoldDB" id="K0TLD0"/>
<dbReference type="GO" id="GO:0004674">
    <property type="term" value="F:protein serine/threonine kinase activity"/>
    <property type="evidence" value="ECO:0007669"/>
    <property type="project" value="UniProtKB-KW"/>
</dbReference>
<evidence type="ECO:0000256" key="9">
    <source>
        <dbReference type="PROSITE-ProRule" id="PRU10141"/>
    </source>
</evidence>
<dbReference type="PROSITE" id="PS00108">
    <property type="entry name" value="PROTEIN_KINASE_ST"/>
    <property type="match status" value="1"/>
</dbReference>